<sequence>MSSVDTAPSAEPLSKRWLFGASVVAFLLTFLQSPGLITADTKYDLTQNPFGFLERASHQWSSQAPLGQVQNQAYGYFFPHGPFFALGELANVPPWITQRVWWALLLIAGFWGIIRVAEALGIGSRSSRVIAAVAFVLSPRVLTTLGSISSETLPMMLAPWVLLPVILAFGPVRGKRVPGLPNRSRGLRRLAAQSALAVALMGSINAVATAAACLVAIIWWLSHKPNRTWLTFTAWWALFVALGTLWWIVPLLLLGKISPPFLDYIESAGVTTQWASLAEILRGTDSWTPFVSPERIAGAVLVTQPAAVVATGLVAAAGLAGLCMRSMPARGRLTLILFVGITGLAAGYVGELSSPVSESVRLFLDSAGAPLRNVHKLEPLVRLPLVLGLAHLLAKVPLPGSVPLARWRRAFAHPEREPMVALTSLILVALTLSTALAWTGKLAPRGAYPDVPSYWNEAAQWLEDNTSPGSEAERALVVPGAPFGSQVWGLTRDEPLQALASTPWAVRDSVPLTPPGAIRALDSVQRLIADGRPSDGLAQTLLGQGIHYLVMRNDLDGETSRSARPILVHQAVEGSPGIERVAHFGEDDSPEPIEGLVADSDLRPGYPAIEIFEVTPPDGTPAVSGPYFVDLNQVPRVQGGPESSVRLHESGLVPGTGPMILTADAEAAGLPVESVTVTDTPRDRETDFGQVDNHSSALRTPDDARRTYNLVPDYPVANTPLVEGRWSGASITVSSAASDATQLGGTSPSSSPASTVDGDPATGWFSNGIERALGQWLQIDFDTPISSGLLHLTTSAAAIGAPVKWLEVSTPNGSTAVKVERPGEPITVSIPGGNTPWVRVTATHTENGSPGTQFGISELSVEDFSDRSAPKTVPIRFDTVLPSTPTGASVNAWNLSQEFPGRNACADSTDRVRCSNAFMAIPEEPSRFQRTLTVPENTVVAPTLTVRARQGNALEDLLSVPGRITASGSSDIGDTRGSAFAATDGDARTTWSAPQSTTEPGGPKPTLTLNLPEPTLVTGLDITRGLGTLPSLPTSVAVNLGNGPQVRELPEPSDDTPRTSRVTLAPFVTDKIVLSITAWEPVLDQTALGFAQAQPTGLAEVGVVGADGTPIAGSGVQGAESFDNRTVTVTCGDGPTISVAGQQFPTSITATATQLRTGAPVEARVCGLDASATLPAGQPEVVVEPGPAFSVDNLDLTAVGPSAAQRNTPLESTAWTANHRELTVTSSSADQLIVNPESTSIGWIATAPDGSELTPVVVNGWQQGWIVPAGTAGTVTIDFPSDRWYRLGIFGGLVLLIPLLFAALVPTRREPKPRTPPRPWRSVAAGWVGVLAAATVIGGGVGAAIAVVCSILGLAALRIFGPARTARILVGTAGVAAMIGITLLSTGPWRAPGGYVGDSFAIQFSMLVALGRDRVGRVALRRFTDVAALLPPRDRDARRFLHQGVTGRGHSDAQDDREGQDVEEAARERNYAEYGEHSVQYGQVPDEQAVGPASDCQRQWTGQEPMLRLIAQNQWRDQREADDRTECNLDRVLPRLRPHQTFGPGQISARENEGDKGNQGQEYPTVREAMHPCRRAHCQLGQHHAGAEPRQVARQPVVVVDSVRRRNRNECPRQGQDRHPEQKRQPEPDRVSS</sequence>
<keyword evidence="2" id="KW-0812">Transmembrane</keyword>
<feature type="domain" description="F5/8 type C" evidence="3">
    <location>
        <begin position="717"/>
        <end position="784"/>
    </location>
</feature>
<feature type="compositionally biased region" description="Low complexity" evidence="1">
    <location>
        <begin position="1589"/>
        <end position="1601"/>
    </location>
</feature>
<evidence type="ECO:0000313" key="4">
    <source>
        <dbReference type="EMBL" id="QIP38428.1"/>
    </source>
</evidence>
<dbReference type="InterPro" id="IPR056997">
    <property type="entry name" value="CBM_AftD"/>
</dbReference>
<dbReference type="EMBL" id="CP050124">
    <property type="protein sequence ID" value="QIP38428.1"/>
    <property type="molecule type" value="Genomic_DNA"/>
</dbReference>
<dbReference type="Pfam" id="PF24607">
    <property type="entry name" value="CBM_AftD"/>
    <property type="match status" value="1"/>
</dbReference>
<evidence type="ECO:0000256" key="1">
    <source>
        <dbReference type="SAM" id="MobiDB-lite"/>
    </source>
</evidence>
<name>A0A6G9CNF8_RHOER</name>
<feature type="region of interest" description="Disordered" evidence="1">
    <location>
        <begin position="739"/>
        <end position="762"/>
    </location>
</feature>
<feature type="transmembrane region" description="Helical" evidence="2">
    <location>
        <begin position="1343"/>
        <end position="1361"/>
    </location>
</feature>
<gene>
    <name evidence="4" type="ORF">G9444_1184</name>
</gene>
<evidence type="ECO:0000256" key="2">
    <source>
        <dbReference type="SAM" id="Phobius"/>
    </source>
</evidence>
<feature type="region of interest" description="Disordered" evidence="1">
    <location>
        <begin position="1536"/>
        <end position="1562"/>
    </location>
</feature>
<feature type="region of interest" description="Disordered" evidence="1">
    <location>
        <begin position="682"/>
        <end position="701"/>
    </location>
</feature>
<feature type="transmembrane region" description="Helical" evidence="2">
    <location>
        <begin position="333"/>
        <end position="350"/>
    </location>
</feature>
<feature type="transmembrane region" description="Helical" evidence="2">
    <location>
        <begin position="233"/>
        <end position="254"/>
    </location>
</feature>
<feature type="region of interest" description="Disordered" evidence="1">
    <location>
        <begin position="1580"/>
        <end position="1633"/>
    </location>
</feature>
<feature type="transmembrane region" description="Helical" evidence="2">
    <location>
        <begin position="195"/>
        <end position="221"/>
    </location>
</feature>
<evidence type="ECO:0000259" key="3">
    <source>
        <dbReference type="PROSITE" id="PS50022"/>
    </source>
</evidence>
<feature type="compositionally biased region" description="Basic and acidic residues" evidence="1">
    <location>
        <begin position="1449"/>
        <end position="1465"/>
    </location>
</feature>
<dbReference type="GO" id="GO:0016740">
    <property type="term" value="F:transferase activity"/>
    <property type="evidence" value="ECO:0007669"/>
    <property type="project" value="InterPro"/>
</dbReference>
<feature type="transmembrane region" description="Helical" evidence="2">
    <location>
        <begin position="1284"/>
        <end position="1307"/>
    </location>
</feature>
<feature type="compositionally biased region" description="Polar residues" evidence="1">
    <location>
        <begin position="989"/>
        <end position="999"/>
    </location>
</feature>
<dbReference type="SUPFAM" id="SSF49785">
    <property type="entry name" value="Galactose-binding domain-like"/>
    <property type="match status" value="2"/>
</dbReference>
<feature type="transmembrane region" description="Helical" evidence="2">
    <location>
        <begin position="100"/>
        <end position="117"/>
    </location>
</feature>
<dbReference type="InterPro" id="IPR000421">
    <property type="entry name" value="FA58C"/>
</dbReference>
<feature type="compositionally biased region" description="Low complexity" evidence="1">
    <location>
        <begin position="744"/>
        <end position="755"/>
    </location>
</feature>
<feature type="transmembrane region" description="Helical" evidence="2">
    <location>
        <begin position="129"/>
        <end position="149"/>
    </location>
</feature>
<feature type="transmembrane region" description="Helical" evidence="2">
    <location>
        <begin position="419"/>
        <end position="438"/>
    </location>
</feature>
<feature type="transmembrane region" description="Helical" evidence="2">
    <location>
        <begin position="380"/>
        <end position="398"/>
    </location>
</feature>
<dbReference type="Gene3D" id="2.60.120.260">
    <property type="entry name" value="Galactose-binding domain-like"/>
    <property type="match status" value="1"/>
</dbReference>
<evidence type="ECO:0000313" key="5">
    <source>
        <dbReference type="Proteomes" id="UP000502345"/>
    </source>
</evidence>
<feature type="region of interest" description="Disordered" evidence="1">
    <location>
        <begin position="968"/>
        <end position="1010"/>
    </location>
</feature>
<feature type="transmembrane region" description="Helical" evidence="2">
    <location>
        <begin position="1319"/>
        <end position="1337"/>
    </location>
</feature>
<reference evidence="4 5" key="1">
    <citation type="submission" date="2020-03" db="EMBL/GenBank/DDBJ databases">
        <title>Screen low temperature-resistant strains for efficient degradation of petroleum hydrocarbons under the low temperature.</title>
        <authorList>
            <person name="Wang Y."/>
            <person name="Chen J."/>
        </authorList>
    </citation>
    <scope>NUCLEOTIDE SEQUENCE [LARGE SCALE GENOMIC DNA]</scope>
    <source>
        <strain evidence="4 5">KB1</strain>
    </source>
</reference>
<dbReference type="Proteomes" id="UP000502345">
    <property type="component" value="Chromosome"/>
</dbReference>
<organism evidence="4 5">
    <name type="scientific">Rhodococcus erythropolis</name>
    <name type="common">Arthrobacter picolinophilus</name>
    <dbReference type="NCBI Taxonomy" id="1833"/>
    <lineage>
        <taxon>Bacteria</taxon>
        <taxon>Bacillati</taxon>
        <taxon>Actinomycetota</taxon>
        <taxon>Actinomycetes</taxon>
        <taxon>Mycobacteriales</taxon>
        <taxon>Nocardiaceae</taxon>
        <taxon>Rhodococcus</taxon>
        <taxon>Rhodococcus erythropolis group</taxon>
    </lineage>
</organism>
<proteinExistence type="predicted"/>
<feature type="transmembrane region" description="Helical" evidence="2">
    <location>
        <begin position="1368"/>
        <end position="1387"/>
    </location>
</feature>
<feature type="region of interest" description="Disordered" evidence="1">
    <location>
        <begin position="1444"/>
        <end position="1465"/>
    </location>
</feature>
<dbReference type="PROSITE" id="PS50022">
    <property type="entry name" value="FA58C_3"/>
    <property type="match status" value="1"/>
</dbReference>
<dbReference type="InterPro" id="IPR021798">
    <property type="entry name" value="AftD_N"/>
</dbReference>
<feature type="compositionally biased region" description="Basic and acidic residues" evidence="1">
    <location>
        <begin position="1602"/>
        <end position="1633"/>
    </location>
</feature>
<accession>A0A6G9CNF8</accession>
<feature type="region of interest" description="Disordered" evidence="1">
    <location>
        <begin position="1040"/>
        <end position="1060"/>
    </location>
</feature>
<dbReference type="Pfam" id="PF11847">
    <property type="entry name" value="GT-C_AftD"/>
    <property type="match status" value="1"/>
</dbReference>
<dbReference type="InterPro" id="IPR008979">
    <property type="entry name" value="Galactose-bd-like_sf"/>
</dbReference>
<protein>
    <recommendedName>
        <fullName evidence="3">F5/8 type C domain-containing protein</fullName>
    </recommendedName>
</protein>
<keyword evidence="2" id="KW-0472">Membrane</keyword>
<keyword evidence="2" id="KW-1133">Transmembrane helix</keyword>